<evidence type="ECO:0000256" key="1">
    <source>
        <dbReference type="SAM" id="Phobius"/>
    </source>
</evidence>
<dbReference type="InterPro" id="IPR032820">
    <property type="entry name" value="ATPase_put"/>
</dbReference>
<evidence type="ECO:0000313" key="3">
    <source>
        <dbReference type="Proteomes" id="UP000293162"/>
    </source>
</evidence>
<comment type="caution">
    <text evidence="2">The sequence shown here is derived from an EMBL/GenBank/DDBJ whole genome shotgun (WGS) entry which is preliminary data.</text>
</comment>
<keyword evidence="1" id="KW-0812">Transmembrane</keyword>
<name>A0A4V1ZCK6_9BACT</name>
<gene>
    <name evidence="2" type="ORF">EWM59_24235</name>
</gene>
<evidence type="ECO:0000313" key="2">
    <source>
        <dbReference type="EMBL" id="RYU92990.1"/>
    </source>
</evidence>
<keyword evidence="1" id="KW-1133">Transmembrane helix</keyword>
<feature type="transmembrane region" description="Helical" evidence="1">
    <location>
        <begin position="12"/>
        <end position="35"/>
    </location>
</feature>
<organism evidence="2 3">
    <name type="scientific">Emticicia agri</name>
    <dbReference type="NCBI Taxonomy" id="2492393"/>
    <lineage>
        <taxon>Bacteria</taxon>
        <taxon>Pseudomonadati</taxon>
        <taxon>Bacteroidota</taxon>
        <taxon>Cytophagia</taxon>
        <taxon>Cytophagales</taxon>
        <taxon>Leadbetterellaceae</taxon>
        <taxon>Emticicia</taxon>
    </lineage>
</organism>
<proteinExistence type="predicted"/>
<dbReference type="AlphaFoldDB" id="A0A4V1ZCK6"/>
<dbReference type="Proteomes" id="UP000293162">
    <property type="component" value="Unassembled WGS sequence"/>
</dbReference>
<sequence length="71" mass="8159">MEENNDMKNTKTWLKFTQIGLQMILTIGLGTWFGYWLDGRAANKTPVWTLVLSLTSIGISLYNVIRQLPKQ</sequence>
<dbReference type="OrthoDB" id="9798708at2"/>
<keyword evidence="1" id="KW-0472">Membrane</keyword>
<dbReference type="EMBL" id="SEWF01000061">
    <property type="protein sequence ID" value="RYU92990.1"/>
    <property type="molecule type" value="Genomic_DNA"/>
</dbReference>
<accession>A0A4V1ZCK6</accession>
<feature type="transmembrane region" description="Helical" evidence="1">
    <location>
        <begin position="47"/>
        <end position="65"/>
    </location>
</feature>
<protein>
    <submittedName>
        <fullName evidence="2">AtpZ/AtpI family protein</fullName>
    </submittedName>
</protein>
<dbReference type="RefSeq" id="WP_130023836.1">
    <property type="nucleotide sequence ID" value="NZ_SEWF01000061.1"/>
</dbReference>
<dbReference type="Pfam" id="PF09527">
    <property type="entry name" value="ATPase_gene1"/>
    <property type="match status" value="1"/>
</dbReference>
<keyword evidence="3" id="KW-1185">Reference proteome</keyword>
<reference evidence="2 3" key="1">
    <citation type="submission" date="2019-02" db="EMBL/GenBank/DDBJ databases">
        <title>Bacterial novel species Emticicia sp. 17J42-9 isolated from soil.</title>
        <authorList>
            <person name="Jung H.-Y."/>
        </authorList>
    </citation>
    <scope>NUCLEOTIDE SEQUENCE [LARGE SCALE GENOMIC DNA]</scope>
    <source>
        <strain evidence="2 3">17J42-9</strain>
    </source>
</reference>